<dbReference type="EMBL" id="JAKLTN010000002">
    <property type="protein sequence ID" value="MCG2577919.1"/>
    <property type="molecule type" value="Genomic_DNA"/>
</dbReference>
<dbReference type="InterPro" id="IPR005151">
    <property type="entry name" value="Tail-specific_protease"/>
</dbReference>
<dbReference type="EC" id="3.4.21.102" evidence="8"/>
<dbReference type="InterPro" id="IPR020992">
    <property type="entry name" value="Tail_Prtase_C"/>
</dbReference>
<evidence type="ECO:0000313" key="8">
    <source>
        <dbReference type="EMBL" id="MCG2577919.1"/>
    </source>
</evidence>
<evidence type="ECO:0000256" key="4">
    <source>
        <dbReference type="ARBA" id="ARBA00022825"/>
    </source>
</evidence>
<keyword evidence="6" id="KW-0732">Signal</keyword>
<protein>
    <submittedName>
        <fullName evidence="8">Carboxy terminal-processing peptidase</fullName>
        <ecNumber evidence="8">3.4.21.102</ecNumber>
    </submittedName>
</protein>
<dbReference type="PANTHER" id="PTHR32060">
    <property type="entry name" value="TAIL-SPECIFIC PROTEASE"/>
    <property type="match status" value="1"/>
</dbReference>
<feature type="domain" description="PDZ" evidence="7">
    <location>
        <begin position="225"/>
        <end position="301"/>
    </location>
</feature>
<sequence>MLKKLCCIVLCIALSAQAADLAPQPQHQRAIRVSTALLGHYHYKPTPVDDQLSAAIFERYLKSLDGDKYYFVQADIDQLNGYRTRLDDAINDEDLQPAFAIFNLYTRRVEERFVYARELLKTGGFRFDQNERFAFDRDKASWAPSEDALRQVWQLRVKNDWLRLKLAGKADSEIATMLDKRYEQSIRRVKRLKSDDAFQAFMNAYTMAIEPHTSYLGPRASADFDISMRLSLFGIGAVLQERDDYTVIREVTPGGPAALSGQLKAGDRIVAVAQGEGPFVDVVGSRLDETVALIRGPADSVVRLDILPGDAGPDARHRQISLVRKKVDLAQQAAKKSILDVSDGNDLRRIGVITLPTFYSDFEGERQGDRNARSATRDVERLLGELGKEKVDGVVLDLRHNGGGSLKEAIALTGLFIDTGPVVMERNAQGRVFVDGDSNPGTAWDGPLGVLIDGESASASEIFAAAIQDYGRGIVIGEQSYGKGTVQTVLNLDQAVGDDKANLGELRLTIAQFFRVNGGTTQLRGVQPDIAFPATSDPTLTGEASNDNALPWTRIRAAAYDRVADLGDIIPQLQARHAAWAANDPDFKKLAEVATELQRLRQLKSLSLNETERRRETEAQEKRFAGIARVDDGLLDSERDPEREKADEKAADKVKDIRLRGAAHIVADEVNLLRENARPAVQQRASQAALSH</sequence>
<dbReference type="GO" id="GO:0004252">
    <property type="term" value="F:serine-type endopeptidase activity"/>
    <property type="evidence" value="ECO:0007669"/>
    <property type="project" value="UniProtKB-EC"/>
</dbReference>
<evidence type="ECO:0000256" key="6">
    <source>
        <dbReference type="SAM" id="SignalP"/>
    </source>
</evidence>
<dbReference type="Gene3D" id="3.90.226.10">
    <property type="entry name" value="2-enoyl-CoA Hydratase, Chain A, domain 1"/>
    <property type="match status" value="1"/>
</dbReference>
<keyword evidence="4 5" id="KW-0720">Serine protease</keyword>
<dbReference type="Pfam" id="PF00595">
    <property type="entry name" value="PDZ"/>
    <property type="match status" value="1"/>
</dbReference>
<evidence type="ECO:0000256" key="1">
    <source>
        <dbReference type="ARBA" id="ARBA00009179"/>
    </source>
</evidence>
<evidence type="ECO:0000256" key="3">
    <source>
        <dbReference type="ARBA" id="ARBA00022801"/>
    </source>
</evidence>
<dbReference type="Pfam" id="PF17804">
    <property type="entry name" value="TSP_NTD"/>
    <property type="match status" value="1"/>
</dbReference>
<comment type="similarity">
    <text evidence="1 5">Belongs to the peptidase S41A family.</text>
</comment>
<dbReference type="InterPro" id="IPR040573">
    <property type="entry name" value="TSP_N"/>
</dbReference>
<dbReference type="CDD" id="cd06782">
    <property type="entry name" value="cpPDZ_CPP-like"/>
    <property type="match status" value="1"/>
</dbReference>
<dbReference type="PANTHER" id="PTHR32060:SF22">
    <property type="entry name" value="CARBOXYL-TERMINAL-PROCESSING PEPTIDASE 3, CHLOROPLASTIC"/>
    <property type="match status" value="1"/>
</dbReference>
<dbReference type="NCBIfam" id="TIGR00225">
    <property type="entry name" value="prc"/>
    <property type="match status" value="1"/>
</dbReference>
<evidence type="ECO:0000256" key="5">
    <source>
        <dbReference type="RuleBase" id="RU004404"/>
    </source>
</evidence>
<evidence type="ECO:0000259" key="7">
    <source>
        <dbReference type="PROSITE" id="PS50106"/>
    </source>
</evidence>
<dbReference type="Pfam" id="PF03572">
    <property type="entry name" value="Peptidase_S41"/>
    <property type="match status" value="1"/>
</dbReference>
<evidence type="ECO:0000256" key="2">
    <source>
        <dbReference type="ARBA" id="ARBA00022670"/>
    </source>
</evidence>
<proteinExistence type="inferred from homology"/>
<dbReference type="InterPro" id="IPR001478">
    <property type="entry name" value="PDZ"/>
</dbReference>
<feature type="signal peptide" evidence="6">
    <location>
        <begin position="1"/>
        <end position="18"/>
    </location>
</feature>
<keyword evidence="2 5" id="KW-0645">Protease</keyword>
<dbReference type="SMART" id="SM00228">
    <property type="entry name" value="PDZ"/>
    <property type="match status" value="1"/>
</dbReference>
<comment type="caution">
    <text evidence="8">The sequence shown here is derived from an EMBL/GenBank/DDBJ whole genome shotgun (WGS) entry which is preliminary data.</text>
</comment>
<keyword evidence="3 5" id="KW-0378">Hydrolase</keyword>
<keyword evidence="9" id="KW-1185">Reference proteome</keyword>
<gene>
    <name evidence="8" type="ORF">LZ012_13060</name>
</gene>
<name>A0ABS9K425_9RHOO</name>
<accession>A0ABS9K425</accession>
<dbReference type="SUPFAM" id="SSF50156">
    <property type="entry name" value="PDZ domain-like"/>
    <property type="match status" value="1"/>
</dbReference>
<dbReference type="SMART" id="SM00245">
    <property type="entry name" value="TSPc"/>
    <property type="match status" value="1"/>
</dbReference>
<dbReference type="Gene3D" id="2.30.42.10">
    <property type="match status" value="1"/>
</dbReference>
<dbReference type="RefSeq" id="WP_275711248.1">
    <property type="nucleotide sequence ID" value="NZ_JAKLTN010000002.1"/>
</dbReference>
<feature type="chain" id="PRO_5045286672" evidence="6">
    <location>
        <begin position="19"/>
        <end position="692"/>
    </location>
</feature>
<dbReference type="CDD" id="cd07560">
    <property type="entry name" value="Peptidase_S41_CPP"/>
    <property type="match status" value="1"/>
</dbReference>
<dbReference type="PROSITE" id="PS50106">
    <property type="entry name" value="PDZ"/>
    <property type="match status" value="1"/>
</dbReference>
<dbReference type="InterPro" id="IPR029045">
    <property type="entry name" value="ClpP/crotonase-like_dom_sf"/>
</dbReference>
<dbReference type="Pfam" id="PF11818">
    <property type="entry name" value="DUF3340"/>
    <property type="match status" value="1"/>
</dbReference>
<dbReference type="SUPFAM" id="SSF52096">
    <property type="entry name" value="ClpP/crotonase"/>
    <property type="match status" value="1"/>
</dbReference>
<reference evidence="8" key="1">
    <citation type="submission" date="2022-01" db="EMBL/GenBank/DDBJ databases">
        <authorList>
            <person name="Jo J.-H."/>
            <person name="Im W.-T."/>
        </authorList>
    </citation>
    <scope>NUCLEOTIDE SEQUENCE</scope>
    <source>
        <strain evidence="8">XY25</strain>
    </source>
</reference>
<evidence type="ECO:0000313" key="9">
    <source>
        <dbReference type="Proteomes" id="UP001165384"/>
    </source>
</evidence>
<dbReference type="Proteomes" id="UP001165384">
    <property type="component" value="Unassembled WGS sequence"/>
</dbReference>
<dbReference type="InterPro" id="IPR036034">
    <property type="entry name" value="PDZ_sf"/>
</dbReference>
<organism evidence="8 9">
    <name type="scientific">Dechloromonas hankyongensis</name>
    <dbReference type="NCBI Taxonomy" id="2908002"/>
    <lineage>
        <taxon>Bacteria</taxon>
        <taxon>Pseudomonadati</taxon>
        <taxon>Pseudomonadota</taxon>
        <taxon>Betaproteobacteria</taxon>
        <taxon>Rhodocyclales</taxon>
        <taxon>Azonexaceae</taxon>
        <taxon>Dechloromonas</taxon>
    </lineage>
</organism>
<dbReference type="InterPro" id="IPR004447">
    <property type="entry name" value="Peptidase_S41A"/>
</dbReference>